<protein>
    <recommendedName>
        <fullName evidence="9">Cytochrome P450</fullName>
    </recommendedName>
</protein>
<sequence length="462" mass="54395">MDREIPNDKISGEKMKSLLENPLVQLRGDNYYREAIRYFQSPYGEIHQESLESGEFHKKLSRITFSILRSLSREEIAEVVWETLENWVKNRQQPIQITNLFTEIRPLMIVVMFKLLFKENISSKQLSIYSKAIENLHDTLKGTALRSHSIRRKMYEDIKEQVKSQHFCSFFQKKDLEELDNEILAKHIGGVFFHTGVVQILEFICHTLVPICQIQEIKNNLQEYVSKLNWYPQWEEIDTYNYLDYVCNESLRLFPLIGKTNRQVSETFTSEDISFEKNSVLYINFYKNHRLHWDNPEEFKPNRWDENSAEATAKQIRKDNFLPFGTAPRTCPAESFSRNIGKLFIIGILKYTDFKIPTKYIHTRRIPEGVPVVMSLNSCAEKIRSTTINKSRDVSASDLLISLENSLDAIDESASVELSIRKIVNQIFRDLQKGSFRLAVFYPLIRDVDIWFNFYLRKIQKK</sequence>
<dbReference type="GO" id="GO:0020037">
    <property type="term" value="F:heme binding"/>
    <property type="evidence" value="ECO:0007669"/>
    <property type="project" value="InterPro"/>
</dbReference>
<evidence type="ECO:0000256" key="2">
    <source>
        <dbReference type="ARBA" id="ARBA00022617"/>
    </source>
</evidence>
<dbReference type="EMBL" id="BDQK01000013">
    <property type="protein sequence ID" value="GBF80861.1"/>
    <property type="molecule type" value="Genomic_DNA"/>
</dbReference>
<dbReference type="Pfam" id="PF00067">
    <property type="entry name" value="p450"/>
    <property type="match status" value="1"/>
</dbReference>
<dbReference type="InterPro" id="IPR002403">
    <property type="entry name" value="Cyt_P450_E_grp-IV"/>
</dbReference>
<comment type="caution">
    <text evidence="7">The sequence shown here is derived from an EMBL/GenBank/DDBJ whole genome shotgun (WGS) entry which is preliminary data.</text>
</comment>
<keyword evidence="4" id="KW-0560">Oxidoreductase</keyword>
<dbReference type="InterPro" id="IPR050705">
    <property type="entry name" value="Cytochrome_P450_3A"/>
</dbReference>
<evidence type="ECO:0008006" key="9">
    <source>
        <dbReference type="Google" id="ProtNLM"/>
    </source>
</evidence>
<evidence type="ECO:0000313" key="8">
    <source>
        <dbReference type="Proteomes" id="UP000287247"/>
    </source>
</evidence>
<evidence type="ECO:0000256" key="4">
    <source>
        <dbReference type="ARBA" id="ARBA00023002"/>
    </source>
</evidence>
<proteinExistence type="inferred from homology"/>
<feature type="binding site" description="axial binding residue" evidence="6">
    <location>
        <position position="331"/>
    </location>
    <ligand>
        <name>heme</name>
        <dbReference type="ChEBI" id="CHEBI:30413"/>
    </ligand>
    <ligandPart>
        <name>Fe</name>
        <dbReference type="ChEBI" id="CHEBI:18248"/>
    </ligandPart>
</feature>
<gene>
    <name evidence="7" type="ORF">AsFPU1_2268</name>
</gene>
<evidence type="ECO:0000256" key="1">
    <source>
        <dbReference type="ARBA" id="ARBA00010617"/>
    </source>
</evidence>
<evidence type="ECO:0000313" key="7">
    <source>
        <dbReference type="EMBL" id="GBF80861.1"/>
    </source>
</evidence>
<reference evidence="8" key="1">
    <citation type="submission" date="2017-05" db="EMBL/GenBank/DDBJ databases">
        <title>Physiological properties and genetic analysis related to exopolysaccharide production of fresh-water unicellular cyanobacterium Aphanothece sacrum, Suizenji Nori, that has been cultured as a food source in Japan.</title>
        <authorList>
            <person name="Kanesaki Y."/>
            <person name="Yoshikawa S."/>
            <person name="Ohki K."/>
        </authorList>
    </citation>
    <scope>NUCLEOTIDE SEQUENCE [LARGE SCALE GENOMIC DNA]</scope>
    <source>
        <strain evidence="8">FPU1</strain>
    </source>
</reference>
<evidence type="ECO:0000256" key="6">
    <source>
        <dbReference type="PIRSR" id="PIRSR602403-1"/>
    </source>
</evidence>
<keyword evidence="8" id="KW-1185">Reference proteome</keyword>
<dbReference type="Gene3D" id="1.10.630.10">
    <property type="entry name" value="Cytochrome P450"/>
    <property type="match status" value="1"/>
</dbReference>
<keyword evidence="3 6" id="KW-0479">Metal-binding</keyword>
<dbReference type="AlphaFoldDB" id="A0A401IIC9"/>
<dbReference type="GO" id="GO:0008395">
    <property type="term" value="F:steroid hydroxylase activity"/>
    <property type="evidence" value="ECO:0007669"/>
    <property type="project" value="TreeGrafter"/>
</dbReference>
<dbReference type="PANTHER" id="PTHR24302">
    <property type="entry name" value="CYTOCHROME P450 FAMILY 3"/>
    <property type="match status" value="1"/>
</dbReference>
<dbReference type="InterPro" id="IPR036396">
    <property type="entry name" value="Cyt_P450_sf"/>
</dbReference>
<dbReference type="RefSeq" id="WP_124974694.1">
    <property type="nucleotide sequence ID" value="NZ_BDQK01000013.1"/>
</dbReference>
<name>A0A401IIC9_APHSA</name>
<evidence type="ECO:0000256" key="3">
    <source>
        <dbReference type="ARBA" id="ARBA00022723"/>
    </source>
</evidence>
<dbReference type="InterPro" id="IPR001128">
    <property type="entry name" value="Cyt_P450"/>
</dbReference>
<keyword evidence="2 6" id="KW-0349">Heme</keyword>
<accession>A0A401IIC9</accession>
<dbReference type="GO" id="GO:0016705">
    <property type="term" value="F:oxidoreductase activity, acting on paired donors, with incorporation or reduction of molecular oxygen"/>
    <property type="evidence" value="ECO:0007669"/>
    <property type="project" value="InterPro"/>
</dbReference>
<dbReference type="Proteomes" id="UP000287247">
    <property type="component" value="Unassembled WGS sequence"/>
</dbReference>
<organism evidence="7 8">
    <name type="scientific">Aphanothece sacrum FPU1</name>
    <dbReference type="NCBI Taxonomy" id="1920663"/>
    <lineage>
        <taxon>Bacteria</taxon>
        <taxon>Bacillati</taxon>
        <taxon>Cyanobacteriota</taxon>
        <taxon>Cyanophyceae</taxon>
        <taxon>Oscillatoriophycideae</taxon>
        <taxon>Chroococcales</taxon>
        <taxon>Aphanothecaceae</taxon>
        <taxon>Aphanothece</taxon>
    </lineage>
</organism>
<keyword evidence="5 6" id="KW-0408">Iron</keyword>
<dbReference type="PRINTS" id="PR00465">
    <property type="entry name" value="EP450IV"/>
</dbReference>
<dbReference type="CDD" id="cd00302">
    <property type="entry name" value="cytochrome_P450"/>
    <property type="match status" value="1"/>
</dbReference>
<comment type="cofactor">
    <cofactor evidence="6">
        <name>heme</name>
        <dbReference type="ChEBI" id="CHEBI:30413"/>
    </cofactor>
</comment>
<dbReference type="SUPFAM" id="SSF48264">
    <property type="entry name" value="Cytochrome P450"/>
    <property type="match status" value="1"/>
</dbReference>
<comment type="similarity">
    <text evidence="1">Belongs to the cytochrome P450 family.</text>
</comment>
<evidence type="ECO:0000256" key="5">
    <source>
        <dbReference type="ARBA" id="ARBA00023004"/>
    </source>
</evidence>
<dbReference type="GO" id="GO:0005506">
    <property type="term" value="F:iron ion binding"/>
    <property type="evidence" value="ECO:0007669"/>
    <property type="project" value="InterPro"/>
</dbReference>
<dbReference type="PANTHER" id="PTHR24302:SF15">
    <property type="entry name" value="FATTY-ACID PEROXYGENASE"/>
    <property type="match status" value="1"/>
</dbReference>
<dbReference type="OrthoDB" id="446280at2"/>